<organism evidence="2 3">
    <name type="scientific">Crocuta crocuta</name>
    <name type="common">Spotted hyena</name>
    <dbReference type="NCBI Taxonomy" id="9678"/>
    <lineage>
        <taxon>Eukaryota</taxon>
        <taxon>Metazoa</taxon>
        <taxon>Chordata</taxon>
        <taxon>Craniata</taxon>
        <taxon>Vertebrata</taxon>
        <taxon>Euteleostomi</taxon>
        <taxon>Mammalia</taxon>
        <taxon>Eutheria</taxon>
        <taxon>Laurasiatheria</taxon>
        <taxon>Carnivora</taxon>
        <taxon>Feliformia</taxon>
        <taxon>Hyaenidae</taxon>
        <taxon>Crocuta</taxon>
    </lineage>
</organism>
<feature type="non-terminal residue" evidence="2">
    <location>
        <position position="1"/>
    </location>
</feature>
<feature type="compositionally biased region" description="Polar residues" evidence="1">
    <location>
        <begin position="78"/>
        <end position="89"/>
    </location>
</feature>
<evidence type="ECO:0000313" key="2">
    <source>
        <dbReference type="EMBL" id="KAF0876402.1"/>
    </source>
</evidence>
<accession>A0A6G1ALR5</accession>
<keyword evidence="3" id="KW-1185">Reference proteome</keyword>
<feature type="region of interest" description="Disordered" evidence="1">
    <location>
        <begin position="1"/>
        <end position="97"/>
    </location>
</feature>
<sequence length="133" mass="14944">QTWFKNQRVKRKKELQQTDSHSSLKAPNHMTSIKEEESSLPAASENTHPKSLSILDTCDHELPQSPNIEQSGGAGPSKWNSSWDSQPHDLQQICLGDSDPPWASVPYDIDEFIQQYALPGDDNLDQYLSPKCP</sequence>
<comment type="caution">
    <text evidence="2">The sequence shown here is derived from an EMBL/GenBank/DDBJ whole genome shotgun (WGS) entry which is preliminary data.</text>
</comment>
<name>A0A6G1ALR5_CROCR</name>
<evidence type="ECO:0000256" key="1">
    <source>
        <dbReference type="SAM" id="MobiDB-lite"/>
    </source>
</evidence>
<gene>
    <name evidence="2" type="primary">Leutx</name>
    <name evidence="2" type="ORF">FOF47_R04558</name>
</gene>
<proteinExistence type="predicted"/>
<protein>
    <submittedName>
        <fullName evidence="2">LEUTX protein</fullName>
    </submittedName>
</protein>
<dbReference type="EMBL" id="VOAJ01004998">
    <property type="protein sequence ID" value="KAF0876402.1"/>
    <property type="molecule type" value="Genomic_DNA"/>
</dbReference>
<reference evidence="2 3" key="1">
    <citation type="submission" date="2019-11" db="EMBL/GenBank/DDBJ databases">
        <authorList>
            <person name="Yang C."/>
            <person name="Li F."/>
        </authorList>
    </citation>
    <scope>NUCLEOTIDE SEQUENCE [LARGE SCALE GENOMIC DNA]</scope>
    <source>
        <strain evidence="2">KB4526</strain>
        <tissue evidence="2">Muscle</tissue>
    </source>
</reference>
<evidence type="ECO:0000313" key="3">
    <source>
        <dbReference type="Proteomes" id="UP000475037"/>
    </source>
</evidence>
<dbReference type="AlphaFoldDB" id="A0A6G1ALR5"/>
<dbReference type="Proteomes" id="UP000475037">
    <property type="component" value="Unassembled WGS sequence"/>
</dbReference>
<feature type="compositionally biased region" description="Polar residues" evidence="1">
    <location>
        <begin position="17"/>
        <end position="31"/>
    </location>
</feature>
<feature type="non-terminal residue" evidence="2">
    <location>
        <position position="133"/>
    </location>
</feature>